<dbReference type="AlphaFoldDB" id="A0A0J7YPP4"/>
<organism evidence="1 2">
    <name type="scientific">Beta vulgaris subsp. vulgaris</name>
    <name type="common">Beet</name>
    <dbReference type="NCBI Taxonomy" id="3555"/>
    <lineage>
        <taxon>Eukaryota</taxon>
        <taxon>Viridiplantae</taxon>
        <taxon>Streptophyta</taxon>
        <taxon>Embryophyta</taxon>
        <taxon>Tracheophyta</taxon>
        <taxon>Spermatophyta</taxon>
        <taxon>Magnoliopsida</taxon>
        <taxon>eudicotyledons</taxon>
        <taxon>Gunneridae</taxon>
        <taxon>Pentapetalae</taxon>
        <taxon>Caryophyllales</taxon>
        <taxon>Chenopodiaceae</taxon>
        <taxon>Betoideae</taxon>
        <taxon>Beta</taxon>
    </lineage>
</organism>
<dbReference type="EMBL" id="KQ107764">
    <property type="protein sequence ID" value="KMS65494.1"/>
    <property type="molecule type" value="Genomic_DNA"/>
</dbReference>
<protein>
    <submittedName>
        <fullName evidence="1">Uncharacterized protein</fullName>
    </submittedName>
</protein>
<proteinExistence type="predicted"/>
<dbReference type="Gramene" id="KMS65494">
    <property type="protein sequence ID" value="KMS65494"/>
    <property type="gene ID" value="BVRB_035430"/>
</dbReference>
<evidence type="ECO:0000313" key="2">
    <source>
        <dbReference type="Proteomes" id="UP000035740"/>
    </source>
</evidence>
<feature type="non-terminal residue" evidence="1">
    <location>
        <position position="162"/>
    </location>
</feature>
<gene>
    <name evidence="1" type="ORF">BVRB_035430</name>
</gene>
<reference evidence="1 2" key="1">
    <citation type="journal article" date="2014" name="Nature">
        <title>The genome of the recently domesticated crop plant sugar beet (Beta vulgaris).</title>
        <authorList>
            <person name="Dohm J.C."/>
            <person name="Minoche A.E."/>
            <person name="Holtgrawe D."/>
            <person name="Capella-Gutierrez S."/>
            <person name="Zakrzewski F."/>
            <person name="Tafer H."/>
            <person name="Rupp O."/>
            <person name="Sorensen T.R."/>
            <person name="Stracke R."/>
            <person name="Reinhardt R."/>
            <person name="Goesmann A."/>
            <person name="Kraft T."/>
            <person name="Schulz B."/>
            <person name="Stadler P.F."/>
            <person name="Schmidt T."/>
            <person name="Gabaldon T."/>
            <person name="Lehrach H."/>
            <person name="Weisshaar B."/>
            <person name="Himmelbauer H."/>
        </authorList>
    </citation>
    <scope>NUCLEOTIDE SEQUENCE [LARGE SCALE GENOMIC DNA]</scope>
    <source>
        <tissue evidence="1">Taproot</tissue>
    </source>
</reference>
<name>A0A0J7YPP4_BETVV</name>
<sequence>MDLKELVVPFVWWTSAPQHRISCASALSPVAGECISHLVTGSVTGEIVLWRRYNITPDSPRIAHRNANVTAIERNIQSQVAEMKIAVSGQGSERFMPTAVVIGRKESGIAISAVETFQFRETALFAVCYVDGLICIHECLSGDNIISLPLLTVSVSKIRIYQ</sequence>
<dbReference type="SUPFAM" id="SSF50978">
    <property type="entry name" value="WD40 repeat-like"/>
    <property type="match status" value="1"/>
</dbReference>
<accession>A0A0J7YPP4</accession>
<evidence type="ECO:0000313" key="1">
    <source>
        <dbReference type="EMBL" id="KMS65494.1"/>
    </source>
</evidence>
<dbReference type="InterPro" id="IPR036322">
    <property type="entry name" value="WD40_repeat_dom_sf"/>
</dbReference>
<keyword evidence="2" id="KW-1185">Reference proteome</keyword>
<dbReference type="Proteomes" id="UP000035740">
    <property type="component" value="Unassembled WGS sequence"/>
</dbReference>